<keyword evidence="1" id="KW-1133">Transmembrane helix</keyword>
<evidence type="ECO:0000313" key="4">
    <source>
        <dbReference type="Proteomes" id="UP000233256"/>
    </source>
</evidence>
<evidence type="ECO:0000313" key="3">
    <source>
        <dbReference type="EMBL" id="PKK92120.1"/>
    </source>
</evidence>
<dbReference type="Pfam" id="PF13620">
    <property type="entry name" value="CarboxypepD_reg"/>
    <property type="match status" value="1"/>
</dbReference>
<organism evidence="3 4">
    <name type="scientific">Candidatus Wallbacteria bacterium HGW-Wallbacteria-1</name>
    <dbReference type="NCBI Taxonomy" id="2013854"/>
    <lineage>
        <taxon>Bacteria</taxon>
        <taxon>Candidatus Walliibacteriota</taxon>
    </lineage>
</organism>
<sequence>MKSDAADTRFSSMNRRAAAISSSVWAFAVIVILIFMVSGCTSLQKSENSIRIPMSGKVLDSAGNAVEGAQVSIAGIPEVKACTTDEEGKYMLTDIPLGQHQVLVQKAGFQAIARGISLDGDKPVLDENFTVYTHISDLFLVKFDDRTAQAVWRSVSPTSSYLEFGPNATPSVSVTAASVGLRHALFMNDLVKSVLYTYRVKFDGASYSDDRTFKLDDTAFPPAPYLRSPLAVGHDSIKIGWTRENDDEFVSYRVYRSVTDPASGAGEELAIIEDRDVTTFTDQGLTPLSTYYYRVVTLFRNNLATAGNQLQITTEDIPNDPPHAVELKYPLEKTDSSFTLTWSRNEDSDFESYRIHYSKSTGVNLGSPLGTKVTTSSTTQAFVKGLEKDTTYYFKVFVFDTGGLSAESNEIFGTTDSSNFSPFSVTLYKAEFITTNSCTLRWSKALDSDFYSYRLYRDTGPSVTEDDFMVTEILDADKVTYLDVGLTEGINYFYKVFVVDSGSKTSGSNEIGVTILNNNPNVPLLSVTQADSSSVTLQWTRSDEVDFDHYSLYRSQSLDVPATTANLIQLVPDSGTLTFHDTNDGAGLSSNRTYYYRLVVFDLGGAGSSSDVTPATTIDSTSFSGTVDRDLIITPGNSPLRVTGDVTVTGGAVLQILGGVTVEFSAVSDSVGSGDPIRSEIIVKGGIFNRGGLIARGSQGLPVRFVSSGGSLSAPGDWGGIRIESGSYDCYFDYVVIQSATTGIRNQSNRIEVSRTMVTGCSSHGLDNLGGNPYVYSSSFTFNGGAGIHVSGGNPRILSCNITDNTDRAIYGGGGIIGATGGAQGVFIARNNSSTAVDTTGQTGTLPLGIEDGVMDTDSDALVTPIQIDNVDVIYALVYDPVSGADPSSSN</sequence>
<proteinExistence type="predicted"/>
<accession>A0A2N1PUV1</accession>
<gene>
    <name evidence="3" type="ORF">CVV64_01495</name>
</gene>
<dbReference type="AlphaFoldDB" id="A0A2N1PUV1"/>
<dbReference type="CDD" id="cd00063">
    <property type="entry name" value="FN3"/>
    <property type="match status" value="2"/>
</dbReference>
<dbReference type="InterPro" id="IPR013783">
    <property type="entry name" value="Ig-like_fold"/>
</dbReference>
<keyword evidence="1" id="KW-0472">Membrane</keyword>
<protein>
    <recommendedName>
        <fullName evidence="2">Fibronectin type-III domain-containing protein</fullName>
    </recommendedName>
</protein>
<dbReference type="SMART" id="SM00060">
    <property type="entry name" value="FN3"/>
    <property type="match status" value="4"/>
</dbReference>
<name>A0A2N1PUV1_9BACT</name>
<feature type="domain" description="Fibronectin type-III" evidence="2">
    <location>
        <begin position="221"/>
        <end position="317"/>
    </location>
</feature>
<dbReference type="InterPro" id="IPR036116">
    <property type="entry name" value="FN3_sf"/>
</dbReference>
<feature type="domain" description="Fibronectin type-III" evidence="2">
    <location>
        <begin position="321"/>
        <end position="418"/>
    </location>
</feature>
<dbReference type="InterPro" id="IPR003961">
    <property type="entry name" value="FN3_dom"/>
</dbReference>
<evidence type="ECO:0000259" key="2">
    <source>
        <dbReference type="PROSITE" id="PS50853"/>
    </source>
</evidence>
<dbReference type="PROSITE" id="PS50853">
    <property type="entry name" value="FN3"/>
    <property type="match status" value="2"/>
</dbReference>
<dbReference type="SUPFAM" id="SSF49464">
    <property type="entry name" value="Carboxypeptidase regulatory domain-like"/>
    <property type="match status" value="1"/>
</dbReference>
<dbReference type="EMBL" id="PGXC01000001">
    <property type="protein sequence ID" value="PKK92120.1"/>
    <property type="molecule type" value="Genomic_DNA"/>
</dbReference>
<evidence type="ECO:0000256" key="1">
    <source>
        <dbReference type="SAM" id="Phobius"/>
    </source>
</evidence>
<dbReference type="SUPFAM" id="SSF49265">
    <property type="entry name" value="Fibronectin type III"/>
    <property type="match status" value="2"/>
</dbReference>
<feature type="transmembrane region" description="Helical" evidence="1">
    <location>
        <begin position="17"/>
        <end position="37"/>
    </location>
</feature>
<dbReference type="Gene3D" id="2.60.40.10">
    <property type="entry name" value="Immunoglobulins"/>
    <property type="match status" value="4"/>
</dbReference>
<dbReference type="Pfam" id="PF00041">
    <property type="entry name" value="fn3"/>
    <property type="match status" value="1"/>
</dbReference>
<keyword evidence="1" id="KW-0812">Transmembrane</keyword>
<comment type="caution">
    <text evidence="3">The sequence shown here is derived from an EMBL/GenBank/DDBJ whole genome shotgun (WGS) entry which is preliminary data.</text>
</comment>
<dbReference type="Gene3D" id="2.60.40.1120">
    <property type="entry name" value="Carboxypeptidase-like, regulatory domain"/>
    <property type="match status" value="1"/>
</dbReference>
<dbReference type="InterPro" id="IPR008969">
    <property type="entry name" value="CarboxyPept-like_regulatory"/>
</dbReference>
<reference evidence="3 4" key="1">
    <citation type="journal article" date="2017" name="ISME J.">
        <title>Potential for microbial H2 and metal transformations associated with novel bacteria and archaea in deep terrestrial subsurface sediments.</title>
        <authorList>
            <person name="Hernsdorf A.W."/>
            <person name="Amano Y."/>
            <person name="Miyakawa K."/>
            <person name="Ise K."/>
            <person name="Suzuki Y."/>
            <person name="Anantharaman K."/>
            <person name="Probst A."/>
            <person name="Burstein D."/>
            <person name="Thomas B.C."/>
            <person name="Banfield J.F."/>
        </authorList>
    </citation>
    <scope>NUCLEOTIDE SEQUENCE [LARGE SCALE GENOMIC DNA]</scope>
    <source>
        <strain evidence="3">HGW-Wallbacteria-1</strain>
    </source>
</reference>
<dbReference type="Proteomes" id="UP000233256">
    <property type="component" value="Unassembled WGS sequence"/>
</dbReference>